<name>A0AAW2TXJ2_SESRA</name>
<dbReference type="EMBL" id="JACGWJ010000007">
    <property type="protein sequence ID" value="KAL0409670.1"/>
    <property type="molecule type" value="Genomic_DNA"/>
</dbReference>
<organism evidence="2">
    <name type="scientific">Sesamum radiatum</name>
    <name type="common">Black benniseed</name>
    <dbReference type="NCBI Taxonomy" id="300843"/>
    <lineage>
        <taxon>Eukaryota</taxon>
        <taxon>Viridiplantae</taxon>
        <taxon>Streptophyta</taxon>
        <taxon>Embryophyta</taxon>
        <taxon>Tracheophyta</taxon>
        <taxon>Spermatophyta</taxon>
        <taxon>Magnoliopsida</taxon>
        <taxon>eudicotyledons</taxon>
        <taxon>Gunneridae</taxon>
        <taxon>Pentapetalae</taxon>
        <taxon>asterids</taxon>
        <taxon>lamiids</taxon>
        <taxon>Lamiales</taxon>
        <taxon>Pedaliaceae</taxon>
        <taxon>Sesamum</taxon>
    </lineage>
</organism>
<feature type="region of interest" description="Disordered" evidence="1">
    <location>
        <begin position="1"/>
        <end position="20"/>
    </location>
</feature>
<protein>
    <recommendedName>
        <fullName evidence="3">Retrotransposon gag protein</fullName>
    </recommendedName>
</protein>
<gene>
    <name evidence="2" type="ORF">Sradi_1901400</name>
</gene>
<sequence>MITNTVKTHCDGTTQSSSAYSKPYTKHINALKMPMGYQPPELRQFDGKGNPRQHNAHFIETCNNAGTDCDLLVKQFVRSLKENTFDWYVVRARVNRRMGRNEKEVSKSLL</sequence>
<evidence type="ECO:0008006" key="3">
    <source>
        <dbReference type="Google" id="ProtNLM"/>
    </source>
</evidence>
<reference evidence="2" key="2">
    <citation type="journal article" date="2024" name="Plant">
        <title>Genomic evolution and insights into agronomic trait innovations of Sesamum species.</title>
        <authorList>
            <person name="Miao H."/>
            <person name="Wang L."/>
            <person name="Qu L."/>
            <person name="Liu H."/>
            <person name="Sun Y."/>
            <person name="Le M."/>
            <person name="Wang Q."/>
            <person name="Wei S."/>
            <person name="Zheng Y."/>
            <person name="Lin W."/>
            <person name="Duan Y."/>
            <person name="Cao H."/>
            <person name="Xiong S."/>
            <person name="Wang X."/>
            <person name="Wei L."/>
            <person name="Li C."/>
            <person name="Ma Q."/>
            <person name="Ju M."/>
            <person name="Zhao R."/>
            <person name="Li G."/>
            <person name="Mu C."/>
            <person name="Tian Q."/>
            <person name="Mei H."/>
            <person name="Zhang T."/>
            <person name="Gao T."/>
            <person name="Zhang H."/>
        </authorList>
    </citation>
    <scope>NUCLEOTIDE SEQUENCE</scope>
    <source>
        <strain evidence="2">G02</strain>
    </source>
</reference>
<reference evidence="2" key="1">
    <citation type="submission" date="2020-06" db="EMBL/GenBank/DDBJ databases">
        <authorList>
            <person name="Li T."/>
            <person name="Hu X."/>
            <person name="Zhang T."/>
            <person name="Song X."/>
            <person name="Zhang H."/>
            <person name="Dai N."/>
            <person name="Sheng W."/>
            <person name="Hou X."/>
            <person name="Wei L."/>
        </authorList>
    </citation>
    <scope>NUCLEOTIDE SEQUENCE</scope>
    <source>
        <strain evidence="2">G02</strain>
        <tissue evidence="2">Leaf</tissue>
    </source>
</reference>
<accession>A0AAW2TXJ2</accession>
<proteinExistence type="predicted"/>
<evidence type="ECO:0000256" key="1">
    <source>
        <dbReference type="SAM" id="MobiDB-lite"/>
    </source>
</evidence>
<dbReference type="PANTHER" id="PTHR33437:SF2">
    <property type="entry name" value="OS06G0361200 PROTEIN"/>
    <property type="match status" value="1"/>
</dbReference>
<evidence type="ECO:0000313" key="2">
    <source>
        <dbReference type="EMBL" id="KAL0409670.1"/>
    </source>
</evidence>
<dbReference type="AlphaFoldDB" id="A0AAW2TXJ2"/>
<dbReference type="PANTHER" id="PTHR33437">
    <property type="entry name" value="OS06G0361200 PROTEIN"/>
    <property type="match status" value="1"/>
</dbReference>
<comment type="caution">
    <text evidence="2">The sequence shown here is derived from an EMBL/GenBank/DDBJ whole genome shotgun (WGS) entry which is preliminary data.</text>
</comment>